<feature type="transmembrane region" description="Helical" evidence="1">
    <location>
        <begin position="63"/>
        <end position="84"/>
    </location>
</feature>
<dbReference type="InterPro" id="IPR010718">
    <property type="entry name" value="DUF1294"/>
</dbReference>
<reference evidence="2 3" key="1">
    <citation type="submission" date="2021-06" db="EMBL/GenBank/DDBJ databases">
        <authorList>
            <person name="Sun Q."/>
            <person name="Li D."/>
        </authorList>
    </citation>
    <scope>NUCLEOTIDE SEQUENCE [LARGE SCALE GENOMIC DNA]</scope>
    <source>
        <strain evidence="2 3">MSJ-11</strain>
    </source>
</reference>
<sequence length="89" mass="10511">MKVFYYYLLIINLYGFIIMYIDKKKSIKGKWRISEKNLFLTALAFGSIGIFLGMQLFRHKTKHKSFTLGIPCIFILQMVSMVYAKNILF</sequence>
<organism evidence="2 3">
    <name type="scientific">Clostridium mobile</name>
    <dbReference type="NCBI Taxonomy" id="2841512"/>
    <lineage>
        <taxon>Bacteria</taxon>
        <taxon>Bacillati</taxon>
        <taxon>Bacillota</taxon>
        <taxon>Clostridia</taxon>
        <taxon>Eubacteriales</taxon>
        <taxon>Clostridiaceae</taxon>
        <taxon>Clostridium</taxon>
    </lineage>
</organism>
<comment type="caution">
    <text evidence="2">The sequence shown here is derived from an EMBL/GenBank/DDBJ whole genome shotgun (WGS) entry which is preliminary data.</text>
</comment>
<keyword evidence="1" id="KW-1133">Transmembrane helix</keyword>
<gene>
    <name evidence="2" type="ORF">KQI86_10400</name>
</gene>
<feature type="transmembrane region" description="Helical" evidence="1">
    <location>
        <begin position="6"/>
        <end position="22"/>
    </location>
</feature>
<dbReference type="RefSeq" id="WP_216439203.1">
    <property type="nucleotide sequence ID" value="NZ_JAHLQF010000002.1"/>
</dbReference>
<dbReference type="Proteomes" id="UP000726170">
    <property type="component" value="Unassembled WGS sequence"/>
</dbReference>
<dbReference type="EMBL" id="JAHLQF010000002">
    <property type="protein sequence ID" value="MBU5484744.1"/>
    <property type="molecule type" value="Genomic_DNA"/>
</dbReference>
<keyword evidence="3" id="KW-1185">Reference proteome</keyword>
<keyword evidence="1" id="KW-0472">Membrane</keyword>
<protein>
    <submittedName>
        <fullName evidence="2">DUF1294 domain-containing protein</fullName>
    </submittedName>
</protein>
<feature type="transmembrane region" description="Helical" evidence="1">
    <location>
        <begin position="38"/>
        <end position="57"/>
    </location>
</feature>
<evidence type="ECO:0000313" key="2">
    <source>
        <dbReference type="EMBL" id="MBU5484744.1"/>
    </source>
</evidence>
<proteinExistence type="predicted"/>
<name>A0ABS6EHR2_9CLOT</name>
<accession>A0ABS6EHR2</accession>
<keyword evidence="1" id="KW-0812">Transmembrane</keyword>
<dbReference type="Pfam" id="PF06961">
    <property type="entry name" value="DUF1294"/>
    <property type="match status" value="1"/>
</dbReference>
<evidence type="ECO:0000256" key="1">
    <source>
        <dbReference type="SAM" id="Phobius"/>
    </source>
</evidence>
<evidence type="ECO:0000313" key="3">
    <source>
        <dbReference type="Proteomes" id="UP000726170"/>
    </source>
</evidence>